<protein>
    <submittedName>
        <fullName evidence="1">Uncharacterized protein</fullName>
    </submittedName>
</protein>
<evidence type="ECO:0000313" key="1">
    <source>
        <dbReference type="EMBL" id="KAH3666802.1"/>
    </source>
</evidence>
<keyword evidence="2" id="KW-1185">Reference proteome</keyword>
<evidence type="ECO:0000313" key="2">
    <source>
        <dbReference type="Proteomes" id="UP000769157"/>
    </source>
</evidence>
<name>A0A9P8P7M3_9ASCO</name>
<dbReference type="GeneID" id="70235218"/>
<dbReference type="AlphaFoldDB" id="A0A9P8P7M3"/>
<comment type="caution">
    <text evidence="1">The sequence shown here is derived from an EMBL/GenBank/DDBJ whole genome shotgun (WGS) entry which is preliminary data.</text>
</comment>
<dbReference type="OrthoDB" id="10679076at2759"/>
<dbReference type="EMBL" id="JAEUBE010000199">
    <property type="protein sequence ID" value="KAH3666802.1"/>
    <property type="molecule type" value="Genomic_DNA"/>
</dbReference>
<accession>A0A9P8P7M3</accession>
<organism evidence="1 2">
    <name type="scientific">Ogataea philodendri</name>
    <dbReference type="NCBI Taxonomy" id="1378263"/>
    <lineage>
        <taxon>Eukaryota</taxon>
        <taxon>Fungi</taxon>
        <taxon>Dikarya</taxon>
        <taxon>Ascomycota</taxon>
        <taxon>Saccharomycotina</taxon>
        <taxon>Pichiomycetes</taxon>
        <taxon>Pichiales</taxon>
        <taxon>Pichiaceae</taxon>
        <taxon>Ogataea</taxon>
    </lineage>
</organism>
<reference evidence="1" key="2">
    <citation type="submission" date="2021-01" db="EMBL/GenBank/DDBJ databases">
        <authorList>
            <person name="Schikora-Tamarit M.A."/>
        </authorList>
    </citation>
    <scope>NUCLEOTIDE SEQUENCE</scope>
    <source>
        <strain evidence="1">CBS6075</strain>
    </source>
</reference>
<dbReference type="Proteomes" id="UP000769157">
    <property type="component" value="Unassembled WGS sequence"/>
</dbReference>
<proteinExistence type="predicted"/>
<gene>
    <name evidence="1" type="ORF">OGAPHI_003251</name>
</gene>
<reference evidence="1" key="1">
    <citation type="journal article" date="2021" name="Open Biol.">
        <title>Shared evolutionary footprints suggest mitochondrial oxidative damage underlies multiple complex I losses in fungi.</title>
        <authorList>
            <person name="Schikora-Tamarit M.A."/>
            <person name="Marcet-Houben M."/>
            <person name="Nosek J."/>
            <person name="Gabaldon T."/>
        </authorList>
    </citation>
    <scope>NUCLEOTIDE SEQUENCE</scope>
    <source>
        <strain evidence="1">CBS6075</strain>
    </source>
</reference>
<sequence length="505" mass="55536">MVTRATTDVNESTRWCHALAIRTLELRRSPTRLVARKSHSLAPIDAKASQAALMSAPCTASCASWWSCTWVWVCEWPWIGRDWIMSMTPWGRTGVMMSIKDPHPIWNPAYSKIADTKNEPSVSTLPNPNGYSSLGFLVLYLTVDKVSTSDTRSPTACTESATRACEWKYSPPANLETAMVTLTPSPIQVIFTPSLAQSLVSYNLAESGSCEWEWPPECEWECAPRWEMGRCGLKKSFTLDHGVFDTGAAGGGVVCECWCWWPAFSTSRPVLKWSRVPAVRNRTGVIILPCTVWAICSSWPYVVEYSSSTETTLPRVSRSNGSDSYFSYNCWSCCTSPRFLASSRFASIACAYTSCSLSMVSWSCVDPTWSPSSSSSATAGVSIACSTSSLYLMISFEYSSSWSISGVEIGRCGISLISRSRSSSSFQDSVSELYSILRCRIRVDTLNCRNFNARATQSSVSLYSRRSWSNTSYASRSCGSSLSTLGKIDSPSVNSGRISFVDGLS</sequence>
<dbReference type="RefSeq" id="XP_046061758.1">
    <property type="nucleotide sequence ID" value="XM_046204210.1"/>
</dbReference>